<evidence type="ECO:0000259" key="3">
    <source>
        <dbReference type="Pfam" id="PF24481"/>
    </source>
</evidence>
<feature type="domain" description="CT398-like coiled coil hairpin" evidence="3">
    <location>
        <begin position="14"/>
        <end position="192"/>
    </location>
</feature>
<reference evidence="4 5" key="1">
    <citation type="submission" date="2019-11" db="EMBL/GenBank/DDBJ databases">
        <title>Whole genome sequencing identifies a novel species of the genus Arsenicicoccus isolated from human blood.</title>
        <authorList>
            <person name="Jeong J.H."/>
            <person name="Kweon O.J."/>
            <person name="Kim H.R."/>
            <person name="Kim T.-H."/>
            <person name="Ha S.-M."/>
            <person name="Lee M.-K."/>
        </authorList>
    </citation>
    <scope>NUCLEOTIDE SEQUENCE [LARGE SCALE GENOMIC DNA]</scope>
    <source>
        <strain evidence="4 5">MKL-02</strain>
    </source>
</reference>
<dbReference type="PANTHER" id="PTHR39082">
    <property type="entry name" value="PHOSPHOLIPASE C-BETA-2-RELATED"/>
    <property type="match status" value="1"/>
</dbReference>
<name>A0A6I3IS71_9MICO</name>
<dbReference type="Gene3D" id="1.10.287.1490">
    <property type="match status" value="1"/>
</dbReference>
<feature type="domain" description="C4-type zinc ribbon" evidence="2">
    <location>
        <begin position="204"/>
        <end position="238"/>
    </location>
</feature>
<gene>
    <name evidence="4" type="ORF">GGG17_12515</name>
</gene>
<proteinExistence type="predicted"/>
<dbReference type="EMBL" id="WLVL01000040">
    <property type="protein sequence ID" value="MTB72770.1"/>
    <property type="molecule type" value="Genomic_DNA"/>
</dbReference>
<dbReference type="InterPro" id="IPR052376">
    <property type="entry name" value="Oxidative_Scav/Glycosyltrans"/>
</dbReference>
<dbReference type="Pfam" id="PF24481">
    <property type="entry name" value="CT398_CC"/>
    <property type="match status" value="1"/>
</dbReference>
<comment type="caution">
    <text evidence="4">The sequence shown here is derived from an EMBL/GenBank/DDBJ whole genome shotgun (WGS) entry which is preliminary data.</text>
</comment>
<keyword evidence="1" id="KW-0175">Coiled coil</keyword>
<keyword evidence="5" id="KW-1185">Reference proteome</keyword>
<dbReference type="RefSeq" id="WP_311966659.1">
    <property type="nucleotide sequence ID" value="NZ_CP171001.1"/>
</dbReference>
<evidence type="ECO:0000313" key="4">
    <source>
        <dbReference type="EMBL" id="MTB72770.1"/>
    </source>
</evidence>
<dbReference type="PANTHER" id="PTHR39082:SF1">
    <property type="entry name" value="SCAVENGER RECEPTOR CLASS A MEMBER 3"/>
    <property type="match status" value="1"/>
</dbReference>
<accession>A0A6I3IS71</accession>
<evidence type="ECO:0000313" key="5">
    <source>
        <dbReference type="Proteomes" id="UP000431092"/>
    </source>
</evidence>
<feature type="coiled-coil region" evidence="1">
    <location>
        <begin position="51"/>
        <end position="165"/>
    </location>
</feature>
<dbReference type="InterPro" id="IPR003743">
    <property type="entry name" value="Zf-RING_7"/>
</dbReference>
<protein>
    <submittedName>
        <fullName evidence="4">Uncharacterized protein</fullName>
    </submittedName>
</protein>
<dbReference type="InterPro" id="IPR056003">
    <property type="entry name" value="CT398_CC_hairpin"/>
</dbReference>
<evidence type="ECO:0000259" key="2">
    <source>
        <dbReference type="Pfam" id="PF02591"/>
    </source>
</evidence>
<sequence length="246" mass="27770">MKAEPARQWRLLDLAELDTRLDQIAHRLRSSDEQRAVDAATQRRQALDTELVLARTAVSDVQREITRAEDEVQMVRDRMTRNQGRLDSGQGTAKDLQALQHELESLRRRQGTLEDLELEVMERAEEHQATLDRLEARAATLQQELDEATAARDELVRTLEAEREQVTGRREGVAAGVGDDLLGLYTKVRDQVGGVGAAALRQRRCEGCHMELNNVDLGRIRAAAEDEVLRCEECRRILVRTAESGL</sequence>
<organism evidence="4 5">
    <name type="scientific">Arsenicicoccus cauae</name>
    <dbReference type="NCBI Taxonomy" id="2663847"/>
    <lineage>
        <taxon>Bacteria</taxon>
        <taxon>Bacillati</taxon>
        <taxon>Actinomycetota</taxon>
        <taxon>Actinomycetes</taxon>
        <taxon>Micrococcales</taxon>
        <taxon>Intrasporangiaceae</taxon>
        <taxon>Arsenicicoccus</taxon>
    </lineage>
</organism>
<dbReference type="Proteomes" id="UP000431092">
    <property type="component" value="Unassembled WGS sequence"/>
</dbReference>
<evidence type="ECO:0000256" key="1">
    <source>
        <dbReference type="SAM" id="Coils"/>
    </source>
</evidence>
<dbReference type="Pfam" id="PF02591">
    <property type="entry name" value="Zn_ribbon_9"/>
    <property type="match status" value="1"/>
</dbReference>
<dbReference type="AlphaFoldDB" id="A0A6I3IS71"/>